<dbReference type="GeneID" id="300578035"/>
<feature type="transmembrane region" description="Helical" evidence="2">
    <location>
        <begin position="66"/>
        <end position="85"/>
    </location>
</feature>
<dbReference type="RefSeq" id="XP_073558099.1">
    <property type="nucleotide sequence ID" value="XM_073703585.1"/>
</dbReference>
<keyword evidence="2" id="KW-0812">Transmembrane</keyword>
<keyword evidence="2" id="KW-1133">Transmembrane helix</keyword>
<feature type="transmembrane region" description="Helical" evidence="2">
    <location>
        <begin position="299"/>
        <end position="319"/>
    </location>
</feature>
<gene>
    <name evidence="3" type="ORF">CCMA1212_006360</name>
</gene>
<evidence type="ECO:0000313" key="3">
    <source>
        <dbReference type="EMBL" id="TFB01898.1"/>
    </source>
</evidence>
<dbReference type="Proteomes" id="UP001642720">
    <property type="component" value="Unassembled WGS sequence"/>
</dbReference>
<keyword evidence="2" id="KW-0472">Membrane</keyword>
<evidence type="ECO:0000256" key="1">
    <source>
        <dbReference type="SAM" id="MobiDB-lite"/>
    </source>
</evidence>
<sequence length="473" mass="49336">MVRLGHLLHLGRRRNLDIALLVLAHRLVHVVKVNLVLVQLVLLGIALLFILLRALLLVLRVADEAVEHAVVVVLAVVNGVGAALAPPPRAHSVGEVLPLGVALLAFHVDDVLLVGILLALAEEASAPLHPAAQLHLALENVQLALEGEQAVEALCPLGEHLLQAVEVVQQLGLRGQRTAVGHQRPLHPGHEGAGAAGPSVQAGGDLVEQDAGQGAVDALDCVADGVDVGRVQTGLEQVCVVGLEGLGEDGGEGLVGGRGDGAARCLGGGVAVCRRLLQHGGDVDGLAAAQQLAERGRRLLLGVGLGLVRVVLLGLLLAVGQGLLLSLGLAIHVLNVGHVLVAVRVGRDLYRLGLRAAQSIGAGDGCSGLINCVPGRPPRIRLYDRRGQFGRGSSLGGRHGGWKRREDGGEEVEDVDGGRCKATSSRCEDVAAVLFLLLSLFVRGDEDGKMQEKRLEKRMQNAECRRSSSPLCC</sequence>
<proteinExistence type="predicted"/>
<dbReference type="EMBL" id="PPTA01000008">
    <property type="protein sequence ID" value="TFB01898.1"/>
    <property type="molecule type" value="Genomic_DNA"/>
</dbReference>
<reference evidence="3 4" key="1">
    <citation type="submission" date="2018-01" db="EMBL/GenBank/DDBJ databases">
        <title>Genome characterization of the sugarcane-associated fungus Trichoderma ghanense CCMA-1212 and their application in lignocelulose bioconversion.</title>
        <authorList>
            <person name="Steindorff A.S."/>
            <person name="Mendes T.D."/>
            <person name="Vilela E.S.D."/>
            <person name="Rodrigues D.S."/>
            <person name="Formighieri E.F."/>
            <person name="Melo I.S."/>
            <person name="Favaro L.C.L."/>
        </authorList>
    </citation>
    <scope>NUCLEOTIDE SEQUENCE [LARGE SCALE GENOMIC DNA]</scope>
    <source>
        <strain evidence="3 4">CCMA-1212</strain>
    </source>
</reference>
<evidence type="ECO:0000313" key="4">
    <source>
        <dbReference type="Proteomes" id="UP001642720"/>
    </source>
</evidence>
<feature type="transmembrane region" description="Helical" evidence="2">
    <location>
        <begin position="36"/>
        <end position="59"/>
    </location>
</feature>
<comment type="caution">
    <text evidence="3">The sequence shown here is derived from an EMBL/GenBank/DDBJ whole genome shotgun (WGS) entry which is preliminary data.</text>
</comment>
<name>A0ABY2H0Y8_9HYPO</name>
<keyword evidence="4" id="KW-1185">Reference proteome</keyword>
<protein>
    <submittedName>
        <fullName evidence="3">Uncharacterized protein</fullName>
    </submittedName>
</protein>
<organism evidence="3 4">
    <name type="scientific">Trichoderma ghanense</name>
    <dbReference type="NCBI Taxonomy" id="65468"/>
    <lineage>
        <taxon>Eukaryota</taxon>
        <taxon>Fungi</taxon>
        <taxon>Dikarya</taxon>
        <taxon>Ascomycota</taxon>
        <taxon>Pezizomycotina</taxon>
        <taxon>Sordariomycetes</taxon>
        <taxon>Hypocreomycetidae</taxon>
        <taxon>Hypocreales</taxon>
        <taxon>Hypocreaceae</taxon>
        <taxon>Trichoderma</taxon>
    </lineage>
</organism>
<feature type="transmembrane region" description="Helical" evidence="2">
    <location>
        <begin position="325"/>
        <end position="345"/>
    </location>
</feature>
<accession>A0ABY2H0Y8</accession>
<feature type="region of interest" description="Disordered" evidence="1">
    <location>
        <begin position="182"/>
        <end position="204"/>
    </location>
</feature>
<feature type="transmembrane region" description="Helical" evidence="2">
    <location>
        <begin position="97"/>
        <end position="120"/>
    </location>
</feature>
<evidence type="ECO:0000256" key="2">
    <source>
        <dbReference type="SAM" id="Phobius"/>
    </source>
</evidence>
<feature type="region of interest" description="Disordered" evidence="1">
    <location>
        <begin position="395"/>
        <end position="415"/>
    </location>
</feature>